<sequence>MSRRLLAAVAVISTCAAAQVDTNALSLRGSRVEGTAVLPSARLLDRAWEISVGYGHDGAPVRVQERTDAVRGSTLTQQTRWVDARNLAWVHLAVSPLRRFELNASLPVLLTQTTNPLGNTAAPLAGTPALGDVVLGLRFALLEPRRFDEAGLQWTLQGNVIAPTGNEAAAFGESVTRVDASTTVTWQSGAAWNVTAHAGWQLGRQLQLGDQLFGQRLVFGGAFAYRLSEFQLHADVLSNVALGEAAAQTEPGRGSLELLGGVRWMREYFFADVMAGGAPIDNGVTPLWRLQLAIGARGLFDKPAAPAVELDTDRDGIQGEADTCPNRAEDFDGFEDEDGCPDIDDDRDGIPDARDACQHQPEDKDGIADADGCPETDADADGVPDEKDRCPLAAEDFDGFEDDDGCPEAGSVNPAVTFRAISLAEQTVFFELGNAKPDASGTATVREVAKLLLKQEGNLVLTGHADESGAESRNDELSMQRAEAVKALLIEAGVPAARLTTRGAGRREPVTRAQGFGHSLNRAVTFDWAK</sequence>
<dbReference type="AlphaFoldDB" id="A0A2W5U470"/>
<dbReference type="InterPro" id="IPR050330">
    <property type="entry name" value="Bact_OuterMem_StrucFunc"/>
</dbReference>
<dbReference type="GO" id="GO:0016020">
    <property type="term" value="C:membrane"/>
    <property type="evidence" value="ECO:0007669"/>
    <property type="project" value="UniProtKB-UniRule"/>
</dbReference>
<evidence type="ECO:0000313" key="6">
    <source>
        <dbReference type="EMBL" id="PZR18425.1"/>
    </source>
</evidence>
<evidence type="ECO:0000259" key="5">
    <source>
        <dbReference type="PROSITE" id="PS51123"/>
    </source>
</evidence>
<dbReference type="InterPro" id="IPR006665">
    <property type="entry name" value="OmpA-like"/>
</dbReference>
<dbReference type="Gene3D" id="3.30.1330.60">
    <property type="entry name" value="OmpA-like domain"/>
    <property type="match status" value="1"/>
</dbReference>
<dbReference type="Gene3D" id="4.10.1080.10">
    <property type="entry name" value="TSP type-3 repeat"/>
    <property type="match status" value="1"/>
</dbReference>
<feature type="compositionally biased region" description="Basic and acidic residues" evidence="3">
    <location>
        <begin position="348"/>
        <end position="367"/>
    </location>
</feature>
<evidence type="ECO:0000256" key="2">
    <source>
        <dbReference type="PROSITE-ProRule" id="PRU00473"/>
    </source>
</evidence>
<dbReference type="Proteomes" id="UP000249061">
    <property type="component" value="Unassembled WGS sequence"/>
</dbReference>
<organism evidence="6 7">
    <name type="scientific">Archangium gephyra</name>
    <dbReference type="NCBI Taxonomy" id="48"/>
    <lineage>
        <taxon>Bacteria</taxon>
        <taxon>Pseudomonadati</taxon>
        <taxon>Myxococcota</taxon>
        <taxon>Myxococcia</taxon>
        <taxon>Myxococcales</taxon>
        <taxon>Cystobacterineae</taxon>
        <taxon>Archangiaceae</taxon>
        <taxon>Archangium</taxon>
    </lineage>
</organism>
<dbReference type="GO" id="GO:0007155">
    <property type="term" value="P:cell adhesion"/>
    <property type="evidence" value="ECO:0007669"/>
    <property type="project" value="InterPro"/>
</dbReference>
<proteinExistence type="predicted"/>
<evidence type="ECO:0000256" key="3">
    <source>
        <dbReference type="SAM" id="MobiDB-lite"/>
    </source>
</evidence>
<dbReference type="InterPro" id="IPR036737">
    <property type="entry name" value="OmpA-like_sf"/>
</dbReference>
<dbReference type="InterPro" id="IPR003367">
    <property type="entry name" value="Thrombospondin_3-like_rpt"/>
</dbReference>
<feature type="chain" id="PRO_5016076545" description="OmpA-like domain-containing protein" evidence="4">
    <location>
        <begin position="19"/>
        <end position="530"/>
    </location>
</feature>
<accession>A0A2W5U470</accession>
<dbReference type="GO" id="GO:0005509">
    <property type="term" value="F:calcium ion binding"/>
    <property type="evidence" value="ECO:0007669"/>
    <property type="project" value="InterPro"/>
</dbReference>
<dbReference type="CDD" id="cd07185">
    <property type="entry name" value="OmpA_C-like"/>
    <property type="match status" value="1"/>
</dbReference>
<feature type="domain" description="OmpA-like" evidence="5">
    <location>
        <begin position="416"/>
        <end position="530"/>
    </location>
</feature>
<name>A0A2W5U470_9BACT</name>
<dbReference type="Pfam" id="PF00691">
    <property type="entry name" value="OmpA"/>
    <property type="match status" value="1"/>
</dbReference>
<feature type="compositionally biased region" description="Acidic residues" evidence="3">
    <location>
        <begin position="331"/>
        <end position="347"/>
    </location>
</feature>
<evidence type="ECO:0000256" key="4">
    <source>
        <dbReference type="SAM" id="SignalP"/>
    </source>
</evidence>
<feature type="compositionally biased region" description="Acidic residues" evidence="3">
    <location>
        <begin position="372"/>
        <end position="383"/>
    </location>
</feature>
<feature type="region of interest" description="Disordered" evidence="3">
    <location>
        <begin position="310"/>
        <end position="388"/>
    </location>
</feature>
<evidence type="ECO:0000256" key="1">
    <source>
        <dbReference type="ARBA" id="ARBA00022729"/>
    </source>
</evidence>
<dbReference type="Pfam" id="PF02412">
    <property type="entry name" value="TSP_3"/>
    <property type="match status" value="2"/>
</dbReference>
<dbReference type="InterPro" id="IPR028974">
    <property type="entry name" value="TSP_type-3_rpt"/>
</dbReference>
<comment type="caution">
    <text evidence="6">The sequence shown here is derived from an EMBL/GenBank/DDBJ whole genome shotgun (WGS) entry which is preliminary data.</text>
</comment>
<dbReference type="EMBL" id="QFQP01000001">
    <property type="protein sequence ID" value="PZR18425.1"/>
    <property type="molecule type" value="Genomic_DNA"/>
</dbReference>
<protein>
    <recommendedName>
        <fullName evidence="5">OmpA-like domain-containing protein</fullName>
    </recommendedName>
</protein>
<dbReference type="PROSITE" id="PS51123">
    <property type="entry name" value="OMPA_2"/>
    <property type="match status" value="1"/>
</dbReference>
<reference evidence="6 7" key="1">
    <citation type="submission" date="2017-08" db="EMBL/GenBank/DDBJ databases">
        <title>Infants hospitalized years apart are colonized by the same room-sourced microbial strains.</title>
        <authorList>
            <person name="Brooks B."/>
            <person name="Olm M.R."/>
            <person name="Firek B.A."/>
            <person name="Baker R."/>
            <person name="Thomas B.C."/>
            <person name="Morowitz M.J."/>
            <person name="Banfield J.F."/>
        </authorList>
    </citation>
    <scope>NUCLEOTIDE SEQUENCE [LARGE SCALE GENOMIC DNA]</scope>
    <source>
        <strain evidence="6">S2_003_000_R2_14</strain>
    </source>
</reference>
<keyword evidence="2" id="KW-0472">Membrane</keyword>
<gene>
    <name evidence="6" type="ORF">DI536_00655</name>
</gene>
<dbReference type="SUPFAM" id="SSF103647">
    <property type="entry name" value="TSP type-3 repeat"/>
    <property type="match status" value="1"/>
</dbReference>
<dbReference type="PANTHER" id="PTHR30329">
    <property type="entry name" value="STATOR ELEMENT OF FLAGELLAR MOTOR COMPLEX"/>
    <property type="match status" value="1"/>
</dbReference>
<evidence type="ECO:0000313" key="7">
    <source>
        <dbReference type="Proteomes" id="UP000249061"/>
    </source>
</evidence>
<dbReference type="PANTHER" id="PTHR30329:SF21">
    <property type="entry name" value="LIPOPROTEIN YIAD-RELATED"/>
    <property type="match status" value="1"/>
</dbReference>
<keyword evidence="1 4" id="KW-0732">Signal</keyword>
<feature type="signal peptide" evidence="4">
    <location>
        <begin position="1"/>
        <end position="18"/>
    </location>
</feature>
<dbReference type="SUPFAM" id="SSF103088">
    <property type="entry name" value="OmpA-like"/>
    <property type="match status" value="1"/>
</dbReference>